<keyword evidence="3" id="KW-1185">Reference proteome</keyword>
<evidence type="ECO:0000313" key="3">
    <source>
        <dbReference type="Proteomes" id="UP000321820"/>
    </source>
</evidence>
<gene>
    <name evidence="2" type="ORF">FTW19_09420</name>
</gene>
<dbReference type="Gene3D" id="2.30.40.10">
    <property type="entry name" value="Urease, subunit C, domain 1"/>
    <property type="match status" value="1"/>
</dbReference>
<organism evidence="2 3">
    <name type="scientific">Terriglobus albidus</name>
    <dbReference type="NCBI Taxonomy" id="1592106"/>
    <lineage>
        <taxon>Bacteria</taxon>
        <taxon>Pseudomonadati</taxon>
        <taxon>Acidobacteriota</taxon>
        <taxon>Terriglobia</taxon>
        <taxon>Terriglobales</taxon>
        <taxon>Acidobacteriaceae</taxon>
        <taxon>Terriglobus</taxon>
    </lineage>
</organism>
<dbReference type="EMBL" id="CP042806">
    <property type="protein sequence ID" value="QEE28195.1"/>
    <property type="molecule type" value="Genomic_DNA"/>
</dbReference>
<feature type="chain" id="PRO_5022760801" description="Amidohydrolase" evidence="1">
    <location>
        <begin position="20"/>
        <end position="60"/>
    </location>
</feature>
<dbReference type="RefSeq" id="WP_147647385.1">
    <property type="nucleotide sequence ID" value="NZ_CP042806.1"/>
</dbReference>
<dbReference type="Proteomes" id="UP000321820">
    <property type="component" value="Chromosome"/>
</dbReference>
<dbReference type="AlphaFoldDB" id="A0A5B9EAM9"/>
<protein>
    <recommendedName>
        <fullName evidence="4">Amidohydrolase</fullName>
    </recommendedName>
</protein>
<proteinExistence type="predicted"/>
<feature type="signal peptide" evidence="1">
    <location>
        <begin position="1"/>
        <end position="19"/>
    </location>
</feature>
<reference evidence="2 3" key="1">
    <citation type="submission" date="2019-08" db="EMBL/GenBank/DDBJ databases">
        <title>Complete genome sequence of Terriglobus albidus strain ORNL.</title>
        <authorList>
            <person name="Podar M."/>
        </authorList>
    </citation>
    <scope>NUCLEOTIDE SEQUENCE [LARGE SCALE GENOMIC DNA]</scope>
    <source>
        <strain evidence="2 3">ORNL</strain>
    </source>
</reference>
<dbReference type="KEGG" id="talb:FTW19_09420"/>
<evidence type="ECO:0000256" key="1">
    <source>
        <dbReference type="SAM" id="SignalP"/>
    </source>
</evidence>
<dbReference type="InterPro" id="IPR011059">
    <property type="entry name" value="Metal-dep_hydrolase_composite"/>
</dbReference>
<evidence type="ECO:0008006" key="4">
    <source>
        <dbReference type="Google" id="ProtNLM"/>
    </source>
</evidence>
<dbReference type="GO" id="GO:0016810">
    <property type="term" value="F:hydrolase activity, acting on carbon-nitrogen (but not peptide) bonds"/>
    <property type="evidence" value="ECO:0007669"/>
    <property type="project" value="InterPro"/>
</dbReference>
<evidence type="ECO:0000313" key="2">
    <source>
        <dbReference type="EMBL" id="QEE28195.1"/>
    </source>
</evidence>
<keyword evidence="1" id="KW-0732">Signal</keyword>
<accession>A0A5B9EAM9</accession>
<dbReference type="OrthoDB" id="9767366at2"/>
<sequence>MKRTLLVLAFAATSLPGHAQRQTADLVLRHGTVLTVDAKDSVAQAVAIRDGHHIDHVTDN</sequence>
<name>A0A5B9EAM9_9BACT</name>